<dbReference type="Proteomes" id="UP000285060">
    <property type="component" value="Unassembled WGS sequence"/>
</dbReference>
<evidence type="ECO:0000256" key="1">
    <source>
        <dbReference type="ARBA" id="ARBA00004123"/>
    </source>
</evidence>
<evidence type="ECO:0000256" key="6">
    <source>
        <dbReference type="ARBA" id="ARBA00023306"/>
    </source>
</evidence>
<dbReference type="AlphaFoldDB" id="A0A3R7D1K7"/>
<dbReference type="PANTHER" id="PTHR23168">
    <property type="entry name" value="MITOTIC SPINDLE ASSEMBLY CHECKPOINT PROTEIN MAD1 MITOTIC ARREST DEFICIENT-LIKE PROTEIN 1"/>
    <property type="match status" value="1"/>
</dbReference>
<dbReference type="VEuPathDB" id="FungiDB:H310_06845"/>
<dbReference type="GO" id="GO:0051301">
    <property type="term" value="P:cell division"/>
    <property type="evidence" value="ECO:0007669"/>
    <property type="project" value="UniProtKB-KW"/>
</dbReference>
<dbReference type="GO" id="GO:0072686">
    <property type="term" value="C:mitotic spindle"/>
    <property type="evidence" value="ECO:0007669"/>
    <property type="project" value="TreeGrafter"/>
</dbReference>
<gene>
    <name evidence="8" type="ORF">DYB32_004202</name>
</gene>
<dbReference type="GO" id="GO:0051315">
    <property type="term" value="P:attachment of mitotic spindle microtubules to kinetochore"/>
    <property type="evidence" value="ECO:0007669"/>
    <property type="project" value="TreeGrafter"/>
</dbReference>
<comment type="caution">
    <text evidence="8">The sequence shown here is derived from an EMBL/GenBank/DDBJ whole genome shotgun (WGS) entry which is preliminary data.</text>
</comment>
<evidence type="ECO:0000313" key="9">
    <source>
        <dbReference type="Proteomes" id="UP000285060"/>
    </source>
</evidence>
<keyword evidence="7" id="KW-0175">Coiled coil</keyword>
<dbReference type="GO" id="GO:0007094">
    <property type="term" value="P:mitotic spindle assembly checkpoint signaling"/>
    <property type="evidence" value="ECO:0007669"/>
    <property type="project" value="InterPro"/>
</dbReference>
<evidence type="ECO:0008006" key="10">
    <source>
        <dbReference type="Google" id="ProtNLM"/>
    </source>
</evidence>
<accession>A0A3R7D1K7</accession>
<evidence type="ECO:0000256" key="2">
    <source>
        <dbReference type="ARBA" id="ARBA00008029"/>
    </source>
</evidence>
<dbReference type="GO" id="GO:0005635">
    <property type="term" value="C:nuclear envelope"/>
    <property type="evidence" value="ECO:0007669"/>
    <property type="project" value="TreeGrafter"/>
</dbReference>
<feature type="coiled-coil region" evidence="7">
    <location>
        <begin position="119"/>
        <end position="146"/>
    </location>
</feature>
<evidence type="ECO:0000256" key="4">
    <source>
        <dbReference type="ARBA" id="ARBA00022776"/>
    </source>
</evidence>
<reference evidence="8 9" key="1">
    <citation type="submission" date="2018-08" db="EMBL/GenBank/DDBJ databases">
        <title>Aphanomyces genome sequencing and annotation.</title>
        <authorList>
            <person name="Minardi D."/>
            <person name="Oidtmann B."/>
            <person name="Van Der Giezen M."/>
            <person name="Studholme D.J."/>
        </authorList>
    </citation>
    <scope>NUCLEOTIDE SEQUENCE [LARGE SCALE GENOMIC DNA]</scope>
    <source>
        <strain evidence="8 9">NJM0002</strain>
    </source>
</reference>
<evidence type="ECO:0000256" key="3">
    <source>
        <dbReference type="ARBA" id="ARBA00022618"/>
    </source>
</evidence>
<dbReference type="GO" id="GO:0000776">
    <property type="term" value="C:kinetochore"/>
    <property type="evidence" value="ECO:0007669"/>
    <property type="project" value="TreeGrafter"/>
</dbReference>
<sequence>MRHKHEMELADKDAELEKIKRRLKLTMTEESETQANYRRAKTELFELRQAQDSLRLEFDAALQNKDDHVEELQDHLRSKEEAFKRAEIEAQQKISSLEEKLALVAAQAEPSSLKAADETIKEANDIRELRRRLDELERAEGKHLEESKNKNNGRLCISEKLAAEHPAKAICQLFAIQQHDLETLIDERVRRVTPCMNVTARSASRLQNTNSDLITLLKSFEATGGGSDDQLALVQQLETSLKNAEETIATLQVTQQTLPSPALLAKTKGRVTELEEALRQEKMTSLQLQAHLEQVQANAALVERRLAKGAVNQDSTKVLPLSTTAEMAELRRENERLKEIVQNVNVQTPGPKTILPTPMKSASTSHDTIEGLQKMNQRLKEVFREQIAKYRDAVYQCTGYKVDLKYPELLLRSIYAENEGDEIKFQFNNGELELLETPFVAGLDQRNMAYLTICNSIPAFLSGVTLALFEKQTYQGN</sequence>
<comment type="subcellular location">
    <subcellularLocation>
        <location evidence="1">Nucleus</location>
    </subcellularLocation>
</comment>
<dbReference type="EMBL" id="QUSY01000296">
    <property type="protein sequence ID" value="RHY30601.1"/>
    <property type="molecule type" value="Genomic_DNA"/>
</dbReference>
<dbReference type="Pfam" id="PF05557">
    <property type="entry name" value="MAD"/>
    <property type="match status" value="1"/>
</dbReference>
<dbReference type="Gene3D" id="1.20.5.170">
    <property type="match status" value="1"/>
</dbReference>
<dbReference type="Gene3D" id="3.30.457.60">
    <property type="match status" value="1"/>
</dbReference>
<proteinExistence type="inferred from homology"/>
<comment type="similarity">
    <text evidence="2">Belongs to the MAD1 family.</text>
</comment>
<dbReference type="Gene3D" id="6.10.250.90">
    <property type="match status" value="1"/>
</dbReference>
<feature type="coiled-coil region" evidence="7">
    <location>
        <begin position="227"/>
        <end position="284"/>
    </location>
</feature>
<keyword evidence="3" id="KW-0132">Cell division</keyword>
<evidence type="ECO:0000256" key="7">
    <source>
        <dbReference type="SAM" id="Coils"/>
    </source>
</evidence>
<organism evidence="8 9">
    <name type="scientific">Aphanomyces invadans</name>
    <dbReference type="NCBI Taxonomy" id="157072"/>
    <lineage>
        <taxon>Eukaryota</taxon>
        <taxon>Sar</taxon>
        <taxon>Stramenopiles</taxon>
        <taxon>Oomycota</taxon>
        <taxon>Saprolegniomycetes</taxon>
        <taxon>Saprolegniales</taxon>
        <taxon>Verrucalvaceae</taxon>
        <taxon>Aphanomyces</taxon>
    </lineage>
</organism>
<dbReference type="InterPro" id="IPR008672">
    <property type="entry name" value="Mad1"/>
</dbReference>
<dbReference type="PANTHER" id="PTHR23168:SF0">
    <property type="entry name" value="MITOTIC SPINDLE ASSEMBLY CHECKPOINT PROTEIN MAD1"/>
    <property type="match status" value="1"/>
</dbReference>
<evidence type="ECO:0000256" key="5">
    <source>
        <dbReference type="ARBA" id="ARBA00023242"/>
    </source>
</evidence>
<keyword evidence="9" id="KW-1185">Reference proteome</keyword>
<keyword evidence="5" id="KW-0539">Nucleus</keyword>
<keyword evidence="6" id="KW-0131">Cell cycle</keyword>
<feature type="coiled-coil region" evidence="7">
    <location>
        <begin position="62"/>
        <end position="89"/>
    </location>
</feature>
<evidence type="ECO:0000313" key="8">
    <source>
        <dbReference type="EMBL" id="RHY30601.1"/>
    </source>
</evidence>
<protein>
    <recommendedName>
        <fullName evidence="10">Spindle assembly checkpoint component MAD1</fullName>
    </recommendedName>
</protein>
<feature type="coiled-coil region" evidence="7">
    <location>
        <begin position="2"/>
        <end position="29"/>
    </location>
</feature>
<keyword evidence="4" id="KW-0498">Mitosis</keyword>
<name>A0A3R7D1K7_9STRA</name>